<gene>
    <name evidence="2" type="ORF">NDU88_003496</name>
</gene>
<protein>
    <submittedName>
        <fullName evidence="2">Uncharacterized protein</fullName>
    </submittedName>
</protein>
<name>A0AAV7NK18_PLEWA</name>
<feature type="compositionally biased region" description="Pro residues" evidence="1">
    <location>
        <begin position="82"/>
        <end position="91"/>
    </location>
</feature>
<organism evidence="2 3">
    <name type="scientific">Pleurodeles waltl</name>
    <name type="common">Iberian ribbed newt</name>
    <dbReference type="NCBI Taxonomy" id="8319"/>
    <lineage>
        <taxon>Eukaryota</taxon>
        <taxon>Metazoa</taxon>
        <taxon>Chordata</taxon>
        <taxon>Craniata</taxon>
        <taxon>Vertebrata</taxon>
        <taxon>Euteleostomi</taxon>
        <taxon>Amphibia</taxon>
        <taxon>Batrachia</taxon>
        <taxon>Caudata</taxon>
        <taxon>Salamandroidea</taxon>
        <taxon>Salamandridae</taxon>
        <taxon>Pleurodelinae</taxon>
        <taxon>Pleurodeles</taxon>
    </lineage>
</organism>
<evidence type="ECO:0000313" key="2">
    <source>
        <dbReference type="EMBL" id="KAJ1115270.1"/>
    </source>
</evidence>
<keyword evidence="3" id="KW-1185">Reference proteome</keyword>
<accession>A0AAV7NK18</accession>
<feature type="region of interest" description="Disordered" evidence="1">
    <location>
        <begin position="55"/>
        <end position="91"/>
    </location>
</feature>
<comment type="caution">
    <text evidence="2">The sequence shown here is derived from an EMBL/GenBank/DDBJ whole genome shotgun (WGS) entry which is preliminary data.</text>
</comment>
<dbReference type="Proteomes" id="UP001066276">
    <property type="component" value="Chromosome 8"/>
</dbReference>
<evidence type="ECO:0000313" key="3">
    <source>
        <dbReference type="Proteomes" id="UP001066276"/>
    </source>
</evidence>
<reference evidence="2" key="1">
    <citation type="journal article" date="2022" name="bioRxiv">
        <title>Sequencing and chromosome-scale assembly of the giantPleurodeles waltlgenome.</title>
        <authorList>
            <person name="Brown T."/>
            <person name="Elewa A."/>
            <person name="Iarovenko S."/>
            <person name="Subramanian E."/>
            <person name="Araus A.J."/>
            <person name="Petzold A."/>
            <person name="Susuki M."/>
            <person name="Suzuki K.-i.T."/>
            <person name="Hayashi T."/>
            <person name="Toyoda A."/>
            <person name="Oliveira C."/>
            <person name="Osipova E."/>
            <person name="Leigh N.D."/>
            <person name="Simon A."/>
            <person name="Yun M.H."/>
        </authorList>
    </citation>
    <scope>NUCLEOTIDE SEQUENCE</scope>
    <source>
        <strain evidence="2">20211129_DDA</strain>
        <tissue evidence="2">Liver</tissue>
    </source>
</reference>
<dbReference type="EMBL" id="JANPWB010000012">
    <property type="protein sequence ID" value="KAJ1115270.1"/>
    <property type="molecule type" value="Genomic_DNA"/>
</dbReference>
<sequence length="91" mass="10208">MKGLHLRPLRQWGSMRSTAEQVSALAEIPVGGAQKTDTWPTLAEWRGYRDIRNEKGDEHTEYDGGDEYPFGTVVKGHIETDPTPPTPQEDT</sequence>
<dbReference type="AlphaFoldDB" id="A0AAV7NK18"/>
<proteinExistence type="predicted"/>
<evidence type="ECO:0000256" key="1">
    <source>
        <dbReference type="SAM" id="MobiDB-lite"/>
    </source>
</evidence>